<evidence type="ECO:0000256" key="2">
    <source>
        <dbReference type="ARBA" id="ARBA00022679"/>
    </source>
</evidence>
<evidence type="ECO:0000256" key="7">
    <source>
        <dbReference type="SAM" id="MobiDB-lite"/>
    </source>
</evidence>
<evidence type="ECO:0000256" key="1">
    <source>
        <dbReference type="ARBA" id="ARBA00022527"/>
    </source>
</evidence>
<proteinExistence type="predicted"/>
<keyword evidence="5 6" id="KW-0067">ATP-binding</keyword>
<dbReference type="Gene3D" id="3.30.200.20">
    <property type="entry name" value="Phosphorylase Kinase, domain 1"/>
    <property type="match status" value="1"/>
</dbReference>
<dbReference type="InterPro" id="IPR000719">
    <property type="entry name" value="Prot_kinase_dom"/>
</dbReference>
<gene>
    <name evidence="9" type="ORF">FVE85_4964</name>
</gene>
<feature type="region of interest" description="Disordered" evidence="7">
    <location>
        <begin position="324"/>
        <end position="401"/>
    </location>
</feature>
<keyword evidence="2" id="KW-0808">Transferase</keyword>
<dbReference type="Gene3D" id="1.10.510.10">
    <property type="entry name" value="Transferase(Phosphotransferase) domain 1"/>
    <property type="match status" value="2"/>
</dbReference>
<evidence type="ECO:0000256" key="4">
    <source>
        <dbReference type="ARBA" id="ARBA00022777"/>
    </source>
</evidence>
<dbReference type="GO" id="GO:0005524">
    <property type="term" value="F:ATP binding"/>
    <property type="evidence" value="ECO:0007669"/>
    <property type="project" value="UniProtKB-UniRule"/>
</dbReference>
<evidence type="ECO:0000256" key="6">
    <source>
        <dbReference type="PROSITE-ProRule" id="PRU10141"/>
    </source>
</evidence>
<keyword evidence="10" id="KW-1185">Reference proteome</keyword>
<dbReference type="PROSITE" id="PS50011">
    <property type="entry name" value="PROTEIN_KINASE_DOM"/>
    <property type="match status" value="1"/>
</dbReference>
<keyword evidence="1" id="KW-0723">Serine/threonine-protein kinase</keyword>
<feature type="domain" description="Protein kinase" evidence="8">
    <location>
        <begin position="168"/>
        <end position="505"/>
    </location>
</feature>
<protein>
    <submittedName>
        <fullName evidence="9">Serine/threonine-protein kinase CBK1</fullName>
    </submittedName>
</protein>
<sequence length="665" mass="72994">MFAGAQQQQGKSASAGAMSSEEIKVADPLNLVLRLPSSLSALLQVKSGGLRNMLRLRLASLAFAELRGFSVVLYPLSDRAHMSKADMERFENAIDVKKLSQQVSPEDIVIINLKEASMLVSASKRSILFRREDEHNMELVLRSGAQFSTWSDALARAKASRDVSLADFHIVRPLGQGAGGKVFLVRDRESGEQLALKCVEKAVVTKTSDKMRHAMDERLVLELSCDHPFILQLRYAFQTERRLYMVTDFCKGGDLYEYMRKRGRPLSERRARRLGAQILLALEHIHSLQAIYRDLKLENVLLDDRGYTRIADFGLAKVLEGDKQGNSTRSYSSPSAPSLSGSTHSVSEDRSGGRSSALLPLSGASAKSAGAGKPPAAKQKTPVTSKQPPPPQQQQKQASAWGTTTFCGTREYVAPEMLSGKPYGQSIDVWAFGILMYEVLCGRTPFYAEDRDEVYNKIETGTLTFPPHLHPVTMDLLTKLLHKDAQSRLGAGPGGIAEVKGHPFFRGLDWQGVIDKVEHGDNLPTIEVEPTDQDFEEMMTGITFDLEDTCESRAANVSLDKSAAGSKAWAAFMPRSVSAKSSRSLKSSPTTMSRSGKSIVSREFSKKSSIPGYAYSYVGKLSEDWGGSDITREGIEMERGPRLGTVSLRSEDATSADNAPRVKSE</sequence>
<dbReference type="GO" id="GO:0004674">
    <property type="term" value="F:protein serine/threonine kinase activity"/>
    <property type="evidence" value="ECO:0007669"/>
    <property type="project" value="UniProtKB-KW"/>
</dbReference>
<dbReference type="EMBL" id="VRMN01000006">
    <property type="protein sequence ID" value="KAA8493827.1"/>
    <property type="molecule type" value="Genomic_DNA"/>
</dbReference>
<feature type="binding site" evidence="6">
    <location>
        <position position="197"/>
    </location>
    <ligand>
        <name>ATP</name>
        <dbReference type="ChEBI" id="CHEBI:30616"/>
    </ligand>
</feature>
<dbReference type="InterPro" id="IPR045270">
    <property type="entry name" value="STKc_AGC"/>
</dbReference>
<feature type="compositionally biased region" description="Basic and acidic residues" evidence="7">
    <location>
        <begin position="632"/>
        <end position="641"/>
    </location>
</feature>
<organism evidence="9 10">
    <name type="scientific">Porphyridium purpureum</name>
    <name type="common">Red alga</name>
    <name type="synonym">Porphyridium cruentum</name>
    <dbReference type="NCBI Taxonomy" id="35688"/>
    <lineage>
        <taxon>Eukaryota</taxon>
        <taxon>Rhodophyta</taxon>
        <taxon>Bangiophyceae</taxon>
        <taxon>Porphyridiales</taxon>
        <taxon>Porphyridiaceae</taxon>
        <taxon>Porphyridium</taxon>
    </lineage>
</organism>
<dbReference type="InterPro" id="IPR017441">
    <property type="entry name" value="Protein_kinase_ATP_BS"/>
</dbReference>
<feature type="compositionally biased region" description="Low complexity" evidence="7">
    <location>
        <begin position="327"/>
        <end position="345"/>
    </location>
</feature>
<feature type="compositionally biased region" description="Low complexity" evidence="7">
    <location>
        <begin position="355"/>
        <end position="386"/>
    </location>
</feature>
<dbReference type="PANTHER" id="PTHR24351">
    <property type="entry name" value="RIBOSOMAL PROTEIN S6 KINASE"/>
    <property type="match status" value="1"/>
</dbReference>
<name>A0A5J4YTT8_PORPP</name>
<dbReference type="OrthoDB" id="63267at2759"/>
<dbReference type="Pfam" id="PF00069">
    <property type="entry name" value="Pkinase"/>
    <property type="match status" value="2"/>
</dbReference>
<dbReference type="SUPFAM" id="SSF56112">
    <property type="entry name" value="Protein kinase-like (PK-like)"/>
    <property type="match status" value="1"/>
</dbReference>
<evidence type="ECO:0000256" key="3">
    <source>
        <dbReference type="ARBA" id="ARBA00022741"/>
    </source>
</evidence>
<dbReference type="CDD" id="cd05123">
    <property type="entry name" value="STKc_AGC"/>
    <property type="match status" value="1"/>
</dbReference>
<dbReference type="SMART" id="SM00220">
    <property type="entry name" value="S_TKc"/>
    <property type="match status" value="1"/>
</dbReference>
<keyword evidence="3 6" id="KW-0547">Nucleotide-binding</keyword>
<accession>A0A5J4YTT8</accession>
<comment type="caution">
    <text evidence="9">The sequence shown here is derived from an EMBL/GenBank/DDBJ whole genome shotgun (WGS) entry which is preliminary data.</text>
</comment>
<dbReference type="PROSITE" id="PS00107">
    <property type="entry name" value="PROTEIN_KINASE_ATP"/>
    <property type="match status" value="1"/>
</dbReference>
<reference evidence="10" key="1">
    <citation type="journal article" date="2019" name="Nat. Commun.">
        <title>Expansion of phycobilisome linker gene families in mesophilic red algae.</title>
        <authorList>
            <person name="Lee J."/>
            <person name="Kim D."/>
            <person name="Bhattacharya D."/>
            <person name="Yoon H.S."/>
        </authorList>
    </citation>
    <scope>NUCLEOTIDE SEQUENCE [LARGE SCALE GENOMIC DNA]</scope>
    <source>
        <strain evidence="10">CCMP 1328</strain>
    </source>
</reference>
<dbReference type="Proteomes" id="UP000324585">
    <property type="component" value="Unassembled WGS sequence"/>
</dbReference>
<evidence type="ECO:0000313" key="9">
    <source>
        <dbReference type="EMBL" id="KAA8493827.1"/>
    </source>
</evidence>
<dbReference type="AlphaFoldDB" id="A0A5J4YTT8"/>
<evidence type="ECO:0000313" key="10">
    <source>
        <dbReference type="Proteomes" id="UP000324585"/>
    </source>
</evidence>
<keyword evidence="4 9" id="KW-0418">Kinase</keyword>
<dbReference type="InterPro" id="IPR011009">
    <property type="entry name" value="Kinase-like_dom_sf"/>
</dbReference>
<evidence type="ECO:0000259" key="8">
    <source>
        <dbReference type="PROSITE" id="PS50011"/>
    </source>
</evidence>
<evidence type="ECO:0000256" key="5">
    <source>
        <dbReference type="ARBA" id="ARBA00022840"/>
    </source>
</evidence>
<feature type="region of interest" description="Disordered" evidence="7">
    <location>
        <begin position="632"/>
        <end position="665"/>
    </location>
</feature>